<evidence type="ECO:0000259" key="4">
    <source>
        <dbReference type="PROSITE" id="PS50893"/>
    </source>
</evidence>
<dbReference type="InterPro" id="IPR003439">
    <property type="entry name" value="ABC_transporter-like_ATP-bd"/>
</dbReference>
<dbReference type="Gene3D" id="3.40.50.300">
    <property type="entry name" value="P-loop containing nucleotide triphosphate hydrolases"/>
    <property type="match status" value="2"/>
</dbReference>
<gene>
    <name evidence="5" type="ORF">CPRI1469_LOCUS2116</name>
</gene>
<dbReference type="PROSITE" id="PS50893">
    <property type="entry name" value="ABC_TRANSPORTER_2"/>
    <property type="match status" value="2"/>
</dbReference>
<dbReference type="PROSITE" id="PS00211">
    <property type="entry name" value="ABC_TRANSPORTER_1"/>
    <property type="match status" value="2"/>
</dbReference>
<protein>
    <recommendedName>
        <fullName evidence="4">ABC transporter domain-containing protein</fullName>
    </recommendedName>
</protein>
<sequence>MLCNCPTHELTAGLGNGASPLEPKRELKALLQPSRNWPMHQKACYVHQEQNLVIKLGSRYFLSGRNGVGKSTLLKAIAHRDNGLEEFPEDVTTYLFDQELRCMSDAREEEAVASYVMRRAMRRLEALRAEAAELERSGSMRSEEDAMDAEEACERLCEIYDLLDDLEGEAVSREEEVRVLLKGLGFRGGKENATISSLSGGWRARVGLACALIERPQILLLDEPTNHLDLRATTWLEKFLIKRYRGESLIFVTHDRAFAEVVATDIIEMADQRLDYANMGLAKFEEAKAKRATSTAVMQKNLDSKKKALEKQIRKQAELAAGSGSEKAGNRVAALSKKLGRTGLEKTADGKKWNAQKHGVRIGADNNNDGGWIKGRNGKKRMSAATHAKKNPQLGFGFKQADETSDDEGEKVFELRRPSFRYGDPQSSAFVLSAGEFGIHQKCRIAICGENGQGKTTLLKLLLGDLKPTRGEVKRMQGWRLFFMNQQSSEILSELSINPVELLMKETTKGVPELRQHLGRFGIIGAEALRPLKELSGGQRVRVAMSAGALRDPHLLVLDEPTNHLDMESIEALGEALANFDGGVVICTHDRALIKSVARDILLVEAGKAGIFQGTPEQYLNKFK</sequence>
<dbReference type="GO" id="GO:0016887">
    <property type="term" value="F:ATP hydrolysis activity"/>
    <property type="evidence" value="ECO:0007669"/>
    <property type="project" value="InterPro"/>
</dbReference>
<dbReference type="AlphaFoldDB" id="A0A7S2WXD4"/>
<feature type="domain" description="ABC transporter" evidence="4">
    <location>
        <begin position="415"/>
        <end position="624"/>
    </location>
</feature>
<accession>A0A7S2WXD4</accession>
<proteinExistence type="predicted"/>
<dbReference type="FunFam" id="3.40.50.300:FF:000011">
    <property type="entry name" value="Putative ABC transporter ATP-binding component"/>
    <property type="match status" value="1"/>
</dbReference>
<organism evidence="5">
    <name type="scientific">Chloropicon primus</name>
    <dbReference type="NCBI Taxonomy" id="1764295"/>
    <lineage>
        <taxon>Eukaryota</taxon>
        <taxon>Viridiplantae</taxon>
        <taxon>Chlorophyta</taxon>
        <taxon>Chloropicophyceae</taxon>
        <taxon>Chloropicales</taxon>
        <taxon>Chloropicaceae</taxon>
        <taxon>Chloropicon</taxon>
    </lineage>
</organism>
<dbReference type="SUPFAM" id="SSF52540">
    <property type="entry name" value="P-loop containing nucleoside triphosphate hydrolases"/>
    <property type="match status" value="2"/>
</dbReference>
<dbReference type="PANTHER" id="PTHR19211">
    <property type="entry name" value="ATP-BINDING TRANSPORT PROTEIN-RELATED"/>
    <property type="match status" value="1"/>
</dbReference>
<evidence type="ECO:0000313" key="5">
    <source>
        <dbReference type="EMBL" id="CAD9713267.1"/>
    </source>
</evidence>
<evidence type="ECO:0000256" key="1">
    <source>
        <dbReference type="ARBA" id="ARBA00022737"/>
    </source>
</evidence>
<keyword evidence="3" id="KW-0067">ATP-binding</keyword>
<keyword evidence="1" id="KW-0677">Repeat</keyword>
<name>A0A7S2WXD4_9CHLO</name>
<dbReference type="InterPro" id="IPR003593">
    <property type="entry name" value="AAA+_ATPase"/>
</dbReference>
<dbReference type="InterPro" id="IPR027417">
    <property type="entry name" value="P-loop_NTPase"/>
</dbReference>
<dbReference type="Pfam" id="PF00005">
    <property type="entry name" value="ABC_tran"/>
    <property type="match status" value="2"/>
</dbReference>
<dbReference type="PANTHER" id="PTHR19211:SF14">
    <property type="entry name" value="ATP-BINDING CASSETTE SUB-FAMILY F MEMBER 1"/>
    <property type="match status" value="1"/>
</dbReference>
<reference evidence="5" key="1">
    <citation type="submission" date="2021-01" db="EMBL/GenBank/DDBJ databases">
        <authorList>
            <person name="Corre E."/>
            <person name="Pelletier E."/>
            <person name="Niang G."/>
            <person name="Scheremetjew M."/>
            <person name="Finn R."/>
            <person name="Kale V."/>
            <person name="Holt S."/>
            <person name="Cochrane G."/>
            <person name="Meng A."/>
            <person name="Brown T."/>
            <person name="Cohen L."/>
        </authorList>
    </citation>
    <scope>NUCLEOTIDE SEQUENCE</scope>
    <source>
        <strain evidence="5">CCMP1205</strain>
    </source>
</reference>
<feature type="domain" description="ABC transporter" evidence="4">
    <location>
        <begin position="31"/>
        <end position="296"/>
    </location>
</feature>
<evidence type="ECO:0000256" key="2">
    <source>
        <dbReference type="ARBA" id="ARBA00022741"/>
    </source>
</evidence>
<dbReference type="EMBL" id="HBHL01003370">
    <property type="protein sequence ID" value="CAD9713267.1"/>
    <property type="molecule type" value="Transcribed_RNA"/>
</dbReference>
<dbReference type="GO" id="GO:0005524">
    <property type="term" value="F:ATP binding"/>
    <property type="evidence" value="ECO:0007669"/>
    <property type="project" value="UniProtKB-KW"/>
</dbReference>
<dbReference type="InterPro" id="IPR050611">
    <property type="entry name" value="ABCF"/>
</dbReference>
<evidence type="ECO:0000256" key="3">
    <source>
        <dbReference type="ARBA" id="ARBA00022840"/>
    </source>
</evidence>
<dbReference type="SMART" id="SM00382">
    <property type="entry name" value="AAA"/>
    <property type="match status" value="2"/>
</dbReference>
<dbReference type="InterPro" id="IPR017871">
    <property type="entry name" value="ABC_transporter-like_CS"/>
</dbReference>
<dbReference type="FunFam" id="3.40.50.300:FF:001197">
    <property type="entry name" value="Putative ATP-binding cassette family ATPase"/>
    <property type="match status" value="1"/>
</dbReference>
<keyword evidence="2" id="KW-0547">Nucleotide-binding</keyword>